<dbReference type="InterPro" id="IPR046228">
    <property type="entry name" value="DUF6261"/>
</dbReference>
<reference evidence="2 3" key="1">
    <citation type="submission" date="2019-11" db="EMBL/GenBank/DDBJ databases">
        <title>Draft genome sequence of Labilibaculum sp. strain SYP isolated from Black Sea.</title>
        <authorList>
            <person name="Yadav S."/>
            <person name="Villanueva L."/>
        </authorList>
    </citation>
    <scope>NUCLEOTIDE SEQUENCE [LARGE SCALE GENOMIC DNA]</scope>
    <source>
        <strain evidence="2 3">44</strain>
    </source>
</reference>
<dbReference type="Proteomes" id="UP000462449">
    <property type="component" value="Unassembled WGS sequence"/>
</dbReference>
<dbReference type="AlphaFoldDB" id="A0A7M4D9Y3"/>
<gene>
    <name evidence="2" type="ORF">DWB62_016700</name>
    <name evidence="1" type="ORF">GNY23_16700</name>
</gene>
<comment type="caution">
    <text evidence="1">The sequence shown here is derived from an EMBL/GenBank/DDBJ whole genome shotgun (WGS) entry which is preliminary data.</text>
</comment>
<evidence type="ECO:0000313" key="1">
    <source>
        <dbReference type="EMBL" id="MUP39462.1"/>
    </source>
</evidence>
<dbReference type="Proteomes" id="UP000285951">
    <property type="component" value="Unassembled WGS sequence"/>
</dbReference>
<evidence type="ECO:0000313" key="3">
    <source>
        <dbReference type="Proteomes" id="UP000285951"/>
    </source>
</evidence>
<dbReference type="EMBL" id="QTZN02000049">
    <property type="protein sequence ID" value="MVB08667.1"/>
    <property type="molecule type" value="Genomic_DNA"/>
</dbReference>
<accession>A0A7M4D9Y3</accession>
<dbReference type="OrthoDB" id="1122420at2"/>
<dbReference type="EMBL" id="WOTW01000049">
    <property type="protein sequence ID" value="MUP39462.1"/>
    <property type="molecule type" value="Genomic_DNA"/>
</dbReference>
<evidence type="ECO:0000313" key="4">
    <source>
        <dbReference type="Proteomes" id="UP000462449"/>
    </source>
</evidence>
<reference evidence="1 4" key="2">
    <citation type="submission" date="2019-12" db="EMBL/GenBank/DDBJ databases">
        <title>Draft genome sequence of Labilibaculum sp. strain 44 isolated from deep waters of Black Sea.</title>
        <authorList>
            <person name="Yadav S."/>
            <person name="Villanueva L."/>
        </authorList>
    </citation>
    <scope>NUCLEOTIDE SEQUENCE [LARGE SCALE GENOMIC DNA]</scope>
    <source>
        <strain evidence="1 4">44</strain>
    </source>
</reference>
<protein>
    <submittedName>
        <fullName evidence="1">Uncharacterized protein</fullName>
    </submittedName>
</protein>
<dbReference type="Pfam" id="PF19775">
    <property type="entry name" value="DUF6261"/>
    <property type="match status" value="1"/>
</dbReference>
<name>A0A7M4D9Y3_9BACT</name>
<evidence type="ECO:0000313" key="2">
    <source>
        <dbReference type="EMBL" id="MVB08667.1"/>
    </source>
</evidence>
<proteinExistence type="predicted"/>
<keyword evidence="3" id="KW-1185">Reference proteome</keyword>
<dbReference type="RefSeq" id="WP_156196876.1">
    <property type="nucleotide sequence ID" value="NZ_QTZN02000049.1"/>
</dbReference>
<sequence length="244" mass="27382">MKKIHANAITNETVEACQGIIELSKKYPITEDAYYSITLEKLTGMSNELIGKVNAGWLNSELKDKDEARDLDLRAIFYEVKAKCMRRPSAAQEKALHINEILNRYGIKIAEESYSIESVGVRAMLSDLNAPELEEHVQAIPDLKQLMDNLEQSQAGFDVSASKLIEDKNERENTKSASVVAQELKNIINNELLGYLGAMAKVNPAKYKPFADVVNTLIESGNNKLRDRMAALKRKKEKVDLKLN</sequence>
<organism evidence="1 4">
    <name type="scientific">Labilibaculum euxinus</name>
    <dbReference type="NCBI Taxonomy" id="2686357"/>
    <lineage>
        <taxon>Bacteria</taxon>
        <taxon>Pseudomonadati</taxon>
        <taxon>Bacteroidota</taxon>
        <taxon>Bacteroidia</taxon>
        <taxon>Marinilabiliales</taxon>
        <taxon>Marinifilaceae</taxon>
        <taxon>Labilibaculum</taxon>
    </lineage>
</organism>